<dbReference type="CDD" id="cd00383">
    <property type="entry name" value="trans_reg_C"/>
    <property type="match status" value="1"/>
</dbReference>
<dbReference type="SUPFAM" id="SSF52172">
    <property type="entry name" value="CheY-like"/>
    <property type="match status" value="1"/>
</dbReference>
<dbReference type="Proteomes" id="UP001597049">
    <property type="component" value="Unassembled WGS sequence"/>
</dbReference>
<name>A0ABW3GUH2_9FLAO</name>
<keyword evidence="5" id="KW-0804">Transcription</keyword>
<dbReference type="InterPro" id="IPR039420">
    <property type="entry name" value="WalR-like"/>
</dbReference>
<evidence type="ECO:0000313" key="10">
    <source>
        <dbReference type="EMBL" id="MFD0932885.1"/>
    </source>
</evidence>
<dbReference type="EMBL" id="JBHTIV010000010">
    <property type="protein sequence ID" value="MFD0932885.1"/>
    <property type="molecule type" value="Genomic_DNA"/>
</dbReference>
<dbReference type="InterPro" id="IPR016032">
    <property type="entry name" value="Sig_transdc_resp-reg_C-effctor"/>
</dbReference>
<dbReference type="PROSITE" id="PS50110">
    <property type="entry name" value="RESPONSE_REGULATORY"/>
    <property type="match status" value="1"/>
</dbReference>
<dbReference type="PANTHER" id="PTHR48111">
    <property type="entry name" value="REGULATOR OF RPOS"/>
    <property type="match status" value="1"/>
</dbReference>
<evidence type="ECO:0000256" key="1">
    <source>
        <dbReference type="ARBA" id="ARBA00022553"/>
    </source>
</evidence>
<dbReference type="InterPro" id="IPR001867">
    <property type="entry name" value="OmpR/PhoB-type_DNA-bd"/>
</dbReference>
<evidence type="ECO:0000259" key="9">
    <source>
        <dbReference type="PROSITE" id="PS51755"/>
    </source>
</evidence>
<feature type="domain" description="Response regulatory" evidence="8">
    <location>
        <begin position="7"/>
        <end position="121"/>
    </location>
</feature>
<dbReference type="Pfam" id="PF00486">
    <property type="entry name" value="Trans_reg_C"/>
    <property type="match status" value="1"/>
</dbReference>
<feature type="domain" description="OmpR/PhoB-type" evidence="9">
    <location>
        <begin position="128"/>
        <end position="225"/>
    </location>
</feature>
<feature type="DNA-binding region" description="OmpR/PhoB-type" evidence="7">
    <location>
        <begin position="128"/>
        <end position="225"/>
    </location>
</feature>
<dbReference type="Gene3D" id="6.10.250.690">
    <property type="match status" value="1"/>
</dbReference>
<comment type="caution">
    <text evidence="10">The sequence shown here is derived from an EMBL/GenBank/DDBJ whole genome shotgun (WGS) entry which is preliminary data.</text>
</comment>
<keyword evidence="11" id="KW-1185">Reference proteome</keyword>
<dbReference type="InterPro" id="IPR001789">
    <property type="entry name" value="Sig_transdc_resp-reg_receiver"/>
</dbReference>
<reference evidence="11" key="1">
    <citation type="journal article" date="2019" name="Int. J. Syst. Evol. Microbiol.">
        <title>The Global Catalogue of Microorganisms (GCM) 10K type strain sequencing project: providing services to taxonomists for standard genome sequencing and annotation.</title>
        <authorList>
            <consortium name="The Broad Institute Genomics Platform"/>
            <consortium name="The Broad Institute Genome Sequencing Center for Infectious Disease"/>
            <person name="Wu L."/>
            <person name="Ma J."/>
        </authorList>
    </citation>
    <scope>NUCLEOTIDE SEQUENCE [LARGE SCALE GENOMIC DNA]</scope>
    <source>
        <strain evidence="11">CCUG 56752</strain>
    </source>
</reference>
<evidence type="ECO:0000256" key="7">
    <source>
        <dbReference type="PROSITE-ProRule" id="PRU01091"/>
    </source>
</evidence>
<keyword evidence="4 7" id="KW-0238">DNA-binding</keyword>
<accession>A0ABW3GUH2</accession>
<evidence type="ECO:0000256" key="3">
    <source>
        <dbReference type="ARBA" id="ARBA00023015"/>
    </source>
</evidence>
<dbReference type="Gene3D" id="1.10.10.10">
    <property type="entry name" value="Winged helix-like DNA-binding domain superfamily/Winged helix DNA-binding domain"/>
    <property type="match status" value="1"/>
</dbReference>
<dbReference type="SMART" id="SM00862">
    <property type="entry name" value="Trans_reg_C"/>
    <property type="match status" value="1"/>
</dbReference>
<dbReference type="SUPFAM" id="SSF46894">
    <property type="entry name" value="C-terminal effector domain of the bipartite response regulators"/>
    <property type="match status" value="1"/>
</dbReference>
<evidence type="ECO:0000256" key="4">
    <source>
        <dbReference type="ARBA" id="ARBA00023125"/>
    </source>
</evidence>
<dbReference type="Pfam" id="PF00072">
    <property type="entry name" value="Response_reg"/>
    <property type="match status" value="1"/>
</dbReference>
<keyword evidence="3" id="KW-0805">Transcription regulation</keyword>
<protein>
    <submittedName>
        <fullName evidence="10">Response regulator transcription factor</fullName>
    </submittedName>
</protein>
<dbReference type="PANTHER" id="PTHR48111:SF22">
    <property type="entry name" value="REGULATOR OF RPOS"/>
    <property type="match status" value="1"/>
</dbReference>
<keyword evidence="1 6" id="KW-0597">Phosphoprotein</keyword>
<gene>
    <name evidence="10" type="ORF">ACFQ0R_09795</name>
</gene>
<feature type="modified residue" description="4-aspartylphosphate" evidence="6">
    <location>
        <position position="56"/>
    </location>
</feature>
<dbReference type="SMART" id="SM00448">
    <property type="entry name" value="REC"/>
    <property type="match status" value="1"/>
</dbReference>
<evidence type="ECO:0000256" key="6">
    <source>
        <dbReference type="PROSITE-ProRule" id="PRU00169"/>
    </source>
</evidence>
<evidence type="ECO:0000256" key="5">
    <source>
        <dbReference type="ARBA" id="ARBA00023163"/>
    </source>
</evidence>
<keyword evidence="2" id="KW-0902">Two-component regulatory system</keyword>
<evidence type="ECO:0000259" key="8">
    <source>
        <dbReference type="PROSITE" id="PS50110"/>
    </source>
</evidence>
<dbReference type="InterPro" id="IPR011006">
    <property type="entry name" value="CheY-like_superfamily"/>
</dbReference>
<dbReference type="Gene3D" id="3.40.50.2300">
    <property type="match status" value="1"/>
</dbReference>
<dbReference type="PROSITE" id="PS51755">
    <property type="entry name" value="OMPR_PHOB"/>
    <property type="match status" value="1"/>
</dbReference>
<proteinExistence type="predicted"/>
<dbReference type="RefSeq" id="WP_379658193.1">
    <property type="nucleotide sequence ID" value="NZ_JBHTIV010000010.1"/>
</dbReference>
<evidence type="ECO:0000256" key="2">
    <source>
        <dbReference type="ARBA" id="ARBA00023012"/>
    </source>
</evidence>
<dbReference type="InterPro" id="IPR036388">
    <property type="entry name" value="WH-like_DNA-bd_sf"/>
</dbReference>
<organism evidence="10 11">
    <name type="scientific">Psychroflexus salinarum</name>
    <dbReference type="NCBI Taxonomy" id="546024"/>
    <lineage>
        <taxon>Bacteria</taxon>
        <taxon>Pseudomonadati</taxon>
        <taxon>Bacteroidota</taxon>
        <taxon>Flavobacteriia</taxon>
        <taxon>Flavobacteriales</taxon>
        <taxon>Flavobacteriaceae</taxon>
        <taxon>Psychroflexus</taxon>
    </lineage>
</organism>
<evidence type="ECO:0000313" key="11">
    <source>
        <dbReference type="Proteomes" id="UP001597049"/>
    </source>
</evidence>
<sequence length="227" mass="26319">MDKSEFTILIAEDQLDIAKFLKQGLTEEGYKCLAVKNGLDVLNIVKQQSVSLVLLDWMMPKLKGIDVCRQLREQHITIPIIFLTARDTVEDTIEGLKSGANDYIKKPFNFGELLARVETHLRMHFKIDDILELGDIRLNMSKYEVKKDNEIINLTEKEFKFLAHLIKNKGQVCDRHSIIEQVWDIHFDYDTAVLDVYMNAIRKKLNLNKKELLRTVRGVGFIAIENE</sequence>